<evidence type="ECO:0000256" key="1">
    <source>
        <dbReference type="SAM" id="SignalP"/>
    </source>
</evidence>
<dbReference type="SUPFAM" id="SSF49785">
    <property type="entry name" value="Galactose-binding domain-like"/>
    <property type="match status" value="1"/>
</dbReference>
<accession>A0AAD9IUB5</accession>
<dbReference type="EMBL" id="JAODUP010001363">
    <property type="protein sequence ID" value="KAK2140415.1"/>
    <property type="molecule type" value="Genomic_DNA"/>
</dbReference>
<dbReference type="AlphaFoldDB" id="A0AAD9IUB5"/>
<gene>
    <name evidence="3" type="ORF">LSH36_1364g00001</name>
</gene>
<dbReference type="InterPro" id="IPR055826">
    <property type="entry name" value="DUF7402"/>
</dbReference>
<keyword evidence="4" id="KW-1185">Reference proteome</keyword>
<protein>
    <recommendedName>
        <fullName evidence="2">DUF7402 domain-containing protein</fullName>
    </recommendedName>
</protein>
<reference evidence="3" key="1">
    <citation type="journal article" date="2023" name="Mol. Biol. Evol.">
        <title>Third-Generation Sequencing Reveals the Adaptive Role of the Epigenome in Three Deep-Sea Polychaetes.</title>
        <authorList>
            <person name="Perez M."/>
            <person name="Aroh O."/>
            <person name="Sun Y."/>
            <person name="Lan Y."/>
            <person name="Juniper S.K."/>
            <person name="Young C.R."/>
            <person name="Angers B."/>
            <person name="Qian P.Y."/>
        </authorList>
    </citation>
    <scope>NUCLEOTIDE SEQUENCE</scope>
    <source>
        <strain evidence="3">P08H-3</strain>
    </source>
</reference>
<proteinExistence type="predicted"/>
<name>A0AAD9IUB5_9ANNE</name>
<evidence type="ECO:0000259" key="2">
    <source>
        <dbReference type="Pfam" id="PF24135"/>
    </source>
</evidence>
<comment type="caution">
    <text evidence="3">The sequence shown here is derived from an EMBL/GenBank/DDBJ whole genome shotgun (WGS) entry which is preliminary data.</text>
</comment>
<feature type="domain" description="DUF7402" evidence="2">
    <location>
        <begin position="109"/>
        <end position="205"/>
    </location>
</feature>
<organism evidence="3 4">
    <name type="scientific">Paralvinella palmiformis</name>
    <dbReference type="NCBI Taxonomy" id="53620"/>
    <lineage>
        <taxon>Eukaryota</taxon>
        <taxon>Metazoa</taxon>
        <taxon>Spiralia</taxon>
        <taxon>Lophotrochozoa</taxon>
        <taxon>Annelida</taxon>
        <taxon>Polychaeta</taxon>
        <taxon>Sedentaria</taxon>
        <taxon>Canalipalpata</taxon>
        <taxon>Terebellida</taxon>
        <taxon>Terebelliformia</taxon>
        <taxon>Alvinellidae</taxon>
        <taxon>Paralvinella</taxon>
    </lineage>
</organism>
<dbReference type="Gene3D" id="2.60.120.260">
    <property type="entry name" value="Galactose-binding domain-like"/>
    <property type="match status" value="1"/>
</dbReference>
<dbReference type="Pfam" id="PF24135">
    <property type="entry name" value="DUF7402"/>
    <property type="match status" value="1"/>
</dbReference>
<evidence type="ECO:0000313" key="4">
    <source>
        <dbReference type="Proteomes" id="UP001208570"/>
    </source>
</evidence>
<dbReference type="Proteomes" id="UP001208570">
    <property type="component" value="Unassembled WGS sequence"/>
</dbReference>
<sequence length="254" mass="28919">MSFLDGLLFFFIIPWTPVVGGQRVNTRLSPVRSRPPDNDQIFVIQTPTDSQCIYTCIQNGKCLAVVYDKGRYLCNGYRSITVNQSLTQEQQAWHIIYQDEEIFLAMFSQTSCTASSSYNENFECSYAYDGISEPGEYREWATLGTKIGEWIMLTFRLPVILEMVEVWHRCNINAQAAKMELSFSNGFSTLVKGPCDGSDNYLDCAAQKRFTQTNFSTPIVTNWLRITSVQFCSSAKGRTFGLIEVRLVGQFKRN</sequence>
<dbReference type="InterPro" id="IPR008979">
    <property type="entry name" value="Galactose-bd-like_sf"/>
</dbReference>
<feature type="signal peptide" evidence="1">
    <location>
        <begin position="1"/>
        <end position="21"/>
    </location>
</feature>
<feature type="chain" id="PRO_5042031638" description="DUF7402 domain-containing protein" evidence="1">
    <location>
        <begin position="22"/>
        <end position="254"/>
    </location>
</feature>
<keyword evidence="1" id="KW-0732">Signal</keyword>
<evidence type="ECO:0000313" key="3">
    <source>
        <dbReference type="EMBL" id="KAK2140415.1"/>
    </source>
</evidence>